<dbReference type="EMBL" id="KQ983039">
    <property type="protein sequence ID" value="KYQ48000.1"/>
    <property type="molecule type" value="Genomic_DNA"/>
</dbReference>
<protein>
    <submittedName>
        <fullName evidence="1">Uncharacterized protein</fullName>
    </submittedName>
</protein>
<proteinExistence type="predicted"/>
<accession>A0A151WJL3</accession>
<evidence type="ECO:0000313" key="2">
    <source>
        <dbReference type="Proteomes" id="UP000075809"/>
    </source>
</evidence>
<keyword evidence="2" id="KW-1185">Reference proteome</keyword>
<dbReference type="Proteomes" id="UP000075809">
    <property type="component" value="Unassembled WGS sequence"/>
</dbReference>
<dbReference type="AlphaFoldDB" id="A0A151WJL3"/>
<reference evidence="1 2" key="1">
    <citation type="submission" date="2015-09" db="EMBL/GenBank/DDBJ databases">
        <title>Trachymyrmex zeteki WGS genome.</title>
        <authorList>
            <person name="Nygaard S."/>
            <person name="Hu H."/>
            <person name="Boomsma J."/>
            <person name="Zhang G."/>
        </authorList>
    </citation>
    <scope>NUCLEOTIDE SEQUENCE [LARGE SCALE GENOMIC DNA]</scope>
    <source>
        <strain evidence="1">Tzet28-1</strain>
        <tissue evidence="1">Whole body</tissue>
    </source>
</reference>
<sequence>MTRVRSRTRHDGGIMKAHCRIKKSIELTARAGATCICRPPAVVRFVTGVVLARQNVLHFNKQKQIHVLSFSVFLSKVRSQSHTLRRHDRRGDLIKRPDILDVYDDETLHAAFSLFNVFILPTLRHDDRSTN</sequence>
<evidence type="ECO:0000313" key="1">
    <source>
        <dbReference type="EMBL" id="KYQ48000.1"/>
    </source>
</evidence>
<name>A0A151WJL3_9HYME</name>
<organism evidence="1 2">
    <name type="scientific">Mycetomoellerius zeteki</name>
    <dbReference type="NCBI Taxonomy" id="64791"/>
    <lineage>
        <taxon>Eukaryota</taxon>
        <taxon>Metazoa</taxon>
        <taxon>Ecdysozoa</taxon>
        <taxon>Arthropoda</taxon>
        <taxon>Hexapoda</taxon>
        <taxon>Insecta</taxon>
        <taxon>Pterygota</taxon>
        <taxon>Neoptera</taxon>
        <taxon>Endopterygota</taxon>
        <taxon>Hymenoptera</taxon>
        <taxon>Apocrita</taxon>
        <taxon>Aculeata</taxon>
        <taxon>Formicoidea</taxon>
        <taxon>Formicidae</taxon>
        <taxon>Myrmicinae</taxon>
        <taxon>Mycetomoellerius</taxon>
    </lineage>
</organism>
<gene>
    <name evidence="1" type="ORF">ALC60_12960</name>
</gene>